<evidence type="ECO:0000256" key="1">
    <source>
        <dbReference type="ARBA" id="ARBA00004496"/>
    </source>
</evidence>
<dbReference type="CDD" id="cd02440">
    <property type="entry name" value="AdoMet_MTases"/>
    <property type="match status" value="1"/>
</dbReference>
<comment type="caution">
    <text evidence="13">The sequence shown here is derived from an EMBL/GenBank/DDBJ whole genome shotgun (WGS) entry which is preliminary data.</text>
</comment>
<dbReference type="Pfam" id="PF01135">
    <property type="entry name" value="PCMT"/>
    <property type="match status" value="1"/>
</dbReference>
<evidence type="ECO:0000313" key="13">
    <source>
        <dbReference type="EMBL" id="RGD58409.1"/>
    </source>
</evidence>
<evidence type="ECO:0000256" key="6">
    <source>
        <dbReference type="ARBA" id="ARBA00022603"/>
    </source>
</evidence>
<dbReference type="PANTHER" id="PTHR11579:SF0">
    <property type="entry name" value="PROTEIN-L-ISOASPARTATE(D-ASPARTATE) O-METHYLTRANSFERASE"/>
    <property type="match status" value="1"/>
</dbReference>
<feature type="region of interest" description="Disordered" evidence="12">
    <location>
        <begin position="1"/>
        <end position="66"/>
    </location>
</feature>
<evidence type="ECO:0000256" key="10">
    <source>
        <dbReference type="ARBA" id="ARBA00031323"/>
    </source>
</evidence>
<keyword evidence="8" id="KW-0949">S-adenosyl-L-methionine</keyword>
<evidence type="ECO:0000256" key="12">
    <source>
        <dbReference type="SAM" id="MobiDB-lite"/>
    </source>
</evidence>
<dbReference type="EC" id="2.1.1.77" evidence="3"/>
<dbReference type="GO" id="GO:0005737">
    <property type="term" value="C:cytoplasm"/>
    <property type="evidence" value="ECO:0007669"/>
    <property type="project" value="UniProtKB-SubCell"/>
</dbReference>
<dbReference type="GO" id="GO:0004719">
    <property type="term" value="F:protein-L-isoaspartate (D-aspartate) O-methyltransferase activity"/>
    <property type="evidence" value="ECO:0007669"/>
    <property type="project" value="UniProtKB-EC"/>
</dbReference>
<dbReference type="PANTHER" id="PTHR11579">
    <property type="entry name" value="PROTEIN-L-ISOASPARTATE O-METHYLTRANSFERASE"/>
    <property type="match status" value="1"/>
</dbReference>
<keyword evidence="14" id="KW-1185">Reference proteome</keyword>
<feature type="compositionally biased region" description="Polar residues" evidence="12">
    <location>
        <begin position="46"/>
        <end position="66"/>
    </location>
</feature>
<comment type="subcellular location">
    <subcellularLocation>
        <location evidence="1">Cytoplasm</location>
    </subcellularLocation>
</comment>
<dbReference type="AlphaFoldDB" id="A0A372ZR98"/>
<dbReference type="InterPro" id="IPR000682">
    <property type="entry name" value="PCMT"/>
</dbReference>
<evidence type="ECO:0000256" key="4">
    <source>
        <dbReference type="ARBA" id="ARBA00013346"/>
    </source>
</evidence>
<evidence type="ECO:0000256" key="8">
    <source>
        <dbReference type="ARBA" id="ARBA00022691"/>
    </source>
</evidence>
<organism evidence="13 14">
    <name type="scientific">Kitasatospora xanthocidica</name>
    <dbReference type="NCBI Taxonomy" id="83382"/>
    <lineage>
        <taxon>Bacteria</taxon>
        <taxon>Bacillati</taxon>
        <taxon>Actinomycetota</taxon>
        <taxon>Actinomycetes</taxon>
        <taxon>Kitasatosporales</taxon>
        <taxon>Streptomycetaceae</taxon>
        <taxon>Kitasatospora</taxon>
    </lineage>
</organism>
<evidence type="ECO:0000256" key="9">
    <source>
        <dbReference type="ARBA" id="ARBA00030757"/>
    </source>
</evidence>
<protein>
    <recommendedName>
        <fullName evidence="4">Protein-L-isoaspartate O-methyltransferase</fullName>
        <ecNumber evidence="3">2.1.1.77</ecNumber>
    </recommendedName>
    <alternativeName>
        <fullName evidence="11">L-isoaspartyl protein carboxyl methyltransferase</fullName>
    </alternativeName>
    <alternativeName>
        <fullName evidence="9">Protein L-isoaspartyl methyltransferase</fullName>
    </alternativeName>
    <alternativeName>
        <fullName evidence="10">Protein-beta-aspartate methyltransferase</fullName>
    </alternativeName>
</protein>
<evidence type="ECO:0000256" key="11">
    <source>
        <dbReference type="ARBA" id="ARBA00031350"/>
    </source>
</evidence>
<accession>A0A372ZR98</accession>
<dbReference type="Gene3D" id="3.40.50.150">
    <property type="entry name" value="Vaccinia Virus protein VP39"/>
    <property type="match status" value="1"/>
</dbReference>
<comment type="similarity">
    <text evidence="2">Belongs to the methyltransferase superfamily. L-isoaspartyl/D-aspartyl protein methyltransferase family.</text>
</comment>
<evidence type="ECO:0000256" key="7">
    <source>
        <dbReference type="ARBA" id="ARBA00022679"/>
    </source>
</evidence>
<dbReference type="EMBL" id="QVIG01000001">
    <property type="protein sequence ID" value="RGD58409.1"/>
    <property type="molecule type" value="Genomic_DNA"/>
</dbReference>
<dbReference type="Proteomes" id="UP000263377">
    <property type="component" value="Unassembled WGS sequence"/>
</dbReference>
<dbReference type="SUPFAM" id="SSF53335">
    <property type="entry name" value="S-adenosyl-L-methionine-dependent methyltransferases"/>
    <property type="match status" value="1"/>
</dbReference>
<name>A0A372ZR98_9ACTN</name>
<proteinExistence type="inferred from homology"/>
<evidence type="ECO:0000256" key="2">
    <source>
        <dbReference type="ARBA" id="ARBA00005369"/>
    </source>
</evidence>
<sequence>MGPRQGRKLRRRQRRQRRRPGQARWQEGLQHDAAEPGSPVGKFHQQARQGQRQEVTTSQKSLRQAGTTGLLQAVSRQLGHDVAPEWRKAAEATPRHRFLPDHIWLGPDGGSLTPCDRGREPDRWLAAAYADEPVVTQINDGQEVKDLSDALPSSSASAPSIVFRMLELLDVEPGMRILEIGTGTGFNAALLSHRLGDANVTTIEIDPVLAELARSNLKATGYAPTVVRGDGGLGWGVQAPYDRVVATCSVRRVPYAWIRQSRPGGVILTPWCDDWSHGGLLRLTVGDDGTASGRYTPDSAFMLMRTQRLDLRLFRDVALDEHVPTESTTALDPWAVADSAFETQFALGHRLGDLWYAWHHGPEVEGVVTRLWVATTDGGSWAAVDWDGRENTERYTVWQHGRRRLWEEVEAAHRWWLDNDRPGPDRFGLTVTPEGHSAWLDDPANGWPLR</sequence>
<gene>
    <name evidence="13" type="ORF">DR950_11985</name>
</gene>
<dbReference type="GO" id="GO:0032259">
    <property type="term" value="P:methylation"/>
    <property type="evidence" value="ECO:0007669"/>
    <property type="project" value="UniProtKB-KW"/>
</dbReference>
<keyword evidence="7 13" id="KW-0808">Transferase</keyword>
<evidence type="ECO:0000256" key="3">
    <source>
        <dbReference type="ARBA" id="ARBA00011890"/>
    </source>
</evidence>
<evidence type="ECO:0000256" key="5">
    <source>
        <dbReference type="ARBA" id="ARBA00022490"/>
    </source>
</evidence>
<reference evidence="13 14" key="1">
    <citation type="submission" date="2018-08" db="EMBL/GenBank/DDBJ databases">
        <title>Diversity &amp; Physiological Properties of Lignin-Decomposing Actinobacteria from Soil.</title>
        <authorList>
            <person name="Roh S.G."/>
            <person name="Kim S.B."/>
        </authorList>
    </citation>
    <scope>NUCLEOTIDE SEQUENCE [LARGE SCALE GENOMIC DNA]</scope>
    <source>
        <strain evidence="13 14">MMS17-GH009</strain>
    </source>
</reference>
<keyword evidence="6 13" id="KW-0489">Methyltransferase</keyword>
<keyword evidence="5" id="KW-0963">Cytoplasm</keyword>
<evidence type="ECO:0000313" key="14">
    <source>
        <dbReference type="Proteomes" id="UP000263377"/>
    </source>
</evidence>
<feature type="compositionally biased region" description="Basic residues" evidence="12">
    <location>
        <begin position="1"/>
        <end position="21"/>
    </location>
</feature>
<dbReference type="InterPro" id="IPR029063">
    <property type="entry name" value="SAM-dependent_MTases_sf"/>
</dbReference>